<gene>
    <name evidence="1" type="ORF">DPMN_011940</name>
</gene>
<comment type="caution">
    <text evidence="1">The sequence shown here is derived from an EMBL/GenBank/DDBJ whole genome shotgun (WGS) entry which is preliminary data.</text>
</comment>
<reference evidence="1" key="2">
    <citation type="submission" date="2020-11" db="EMBL/GenBank/DDBJ databases">
        <authorList>
            <person name="McCartney M.A."/>
            <person name="Auch B."/>
            <person name="Kono T."/>
            <person name="Mallez S."/>
            <person name="Becker A."/>
            <person name="Gohl D.M."/>
            <person name="Silverstein K.A.T."/>
            <person name="Koren S."/>
            <person name="Bechman K.B."/>
            <person name="Herman A."/>
            <person name="Abrahante J.E."/>
            <person name="Garbe J."/>
        </authorList>
    </citation>
    <scope>NUCLEOTIDE SEQUENCE</scope>
    <source>
        <strain evidence="1">Duluth1</strain>
        <tissue evidence="1">Whole animal</tissue>
    </source>
</reference>
<accession>A0A9D4N4Y5</accession>
<dbReference type="EMBL" id="JAIWYP010000001">
    <property type="protein sequence ID" value="KAH3887918.1"/>
    <property type="molecule type" value="Genomic_DNA"/>
</dbReference>
<evidence type="ECO:0000313" key="1">
    <source>
        <dbReference type="EMBL" id="KAH3887918.1"/>
    </source>
</evidence>
<proteinExistence type="predicted"/>
<sequence length="56" mass="6315">MPAVAKQADARMAVLVARPAHKETCSRWKGCARFEGVSFELHAWICLPQLLRSDVY</sequence>
<protein>
    <submittedName>
        <fullName evidence="1">Uncharacterized protein</fullName>
    </submittedName>
</protein>
<evidence type="ECO:0000313" key="2">
    <source>
        <dbReference type="Proteomes" id="UP000828390"/>
    </source>
</evidence>
<dbReference type="Proteomes" id="UP000828390">
    <property type="component" value="Unassembled WGS sequence"/>
</dbReference>
<reference evidence="1" key="1">
    <citation type="journal article" date="2019" name="bioRxiv">
        <title>The Genome of the Zebra Mussel, Dreissena polymorpha: A Resource for Invasive Species Research.</title>
        <authorList>
            <person name="McCartney M.A."/>
            <person name="Auch B."/>
            <person name="Kono T."/>
            <person name="Mallez S."/>
            <person name="Zhang Y."/>
            <person name="Obille A."/>
            <person name="Becker A."/>
            <person name="Abrahante J.E."/>
            <person name="Garbe J."/>
            <person name="Badalamenti J.P."/>
            <person name="Herman A."/>
            <person name="Mangelson H."/>
            <person name="Liachko I."/>
            <person name="Sullivan S."/>
            <person name="Sone E.D."/>
            <person name="Koren S."/>
            <person name="Silverstein K.A.T."/>
            <person name="Beckman K.B."/>
            <person name="Gohl D.M."/>
        </authorList>
    </citation>
    <scope>NUCLEOTIDE SEQUENCE</scope>
    <source>
        <strain evidence="1">Duluth1</strain>
        <tissue evidence="1">Whole animal</tissue>
    </source>
</reference>
<name>A0A9D4N4Y5_DREPO</name>
<organism evidence="1 2">
    <name type="scientific">Dreissena polymorpha</name>
    <name type="common">Zebra mussel</name>
    <name type="synonym">Mytilus polymorpha</name>
    <dbReference type="NCBI Taxonomy" id="45954"/>
    <lineage>
        <taxon>Eukaryota</taxon>
        <taxon>Metazoa</taxon>
        <taxon>Spiralia</taxon>
        <taxon>Lophotrochozoa</taxon>
        <taxon>Mollusca</taxon>
        <taxon>Bivalvia</taxon>
        <taxon>Autobranchia</taxon>
        <taxon>Heteroconchia</taxon>
        <taxon>Euheterodonta</taxon>
        <taxon>Imparidentia</taxon>
        <taxon>Neoheterodontei</taxon>
        <taxon>Myida</taxon>
        <taxon>Dreissenoidea</taxon>
        <taxon>Dreissenidae</taxon>
        <taxon>Dreissena</taxon>
    </lineage>
</organism>
<keyword evidence="2" id="KW-1185">Reference proteome</keyword>
<dbReference type="AlphaFoldDB" id="A0A9D4N4Y5"/>